<organism evidence="2">
    <name type="scientific">Timema douglasi</name>
    <name type="common">Walking stick</name>
    <dbReference type="NCBI Taxonomy" id="61478"/>
    <lineage>
        <taxon>Eukaryota</taxon>
        <taxon>Metazoa</taxon>
        <taxon>Ecdysozoa</taxon>
        <taxon>Arthropoda</taxon>
        <taxon>Hexapoda</taxon>
        <taxon>Insecta</taxon>
        <taxon>Pterygota</taxon>
        <taxon>Neoptera</taxon>
        <taxon>Polyneoptera</taxon>
        <taxon>Phasmatodea</taxon>
        <taxon>Timematodea</taxon>
        <taxon>Timematoidea</taxon>
        <taxon>Timematidae</taxon>
        <taxon>Timema</taxon>
    </lineage>
</organism>
<dbReference type="AlphaFoldDB" id="A0A7R8ZDN8"/>
<evidence type="ECO:0000256" key="1">
    <source>
        <dbReference type="SAM" id="MobiDB-lite"/>
    </source>
</evidence>
<reference evidence="2" key="1">
    <citation type="submission" date="2020-11" db="EMBL/GenBank/DDBJ databases">
        <authorList>
            <person name="Tran Van P."/>
        </authorList>
    </citation>
    <scope>NUCLEOTIDE SEQUENCE</scope>
</reference>
<accession>A0A7R8ZDN8</accession>
<protein>
    <submittedName>
        <fullName evidence="2">Uncharacterized protein</fullName>
    </submittedName>
</protein>
<proteinExistence type="predicted"/>
<feature type="compositionally biased region" description="Basic and acidic residues" evidence="1">
    <location>
        <begin position="86"/>
        <end position="96"/>
    </location>
</feature>
<feature type="region of interest" description="Disordered" evidence="1">
    <location>
        <begin position="80"/>
        <end position="117"/>
    </location>
</feature>
<feature type="compositionally biased region" description="Polar residues" evidence="1">
    <location>
        <begin position="98"/>
        <end position="110"/>
    </location>
</feature>
<dbReference type="EMBL" id="OA576086">
    <property type="protein sequence ID" value="CAD7205635.1"/>
    <property type="molecule type" value="Genomic_DNA"/>
</dbReference>
<feature type="region of interest" description="Disordered" evidence="1">
    <location>
        <begin position="40"/>
        <end position="62"/>
    </location>
</feature>
<gene>
    <name evidence="2" type="ORF">TDIB3V08_LOCUS11785</name>
</gene>
<evidence type="ECO:0000313" key="2">
    <source>
        <dbReference type="EMBL" id="CAD7205635.1"/>
    </source>
</evidence>
<name>A0A7R8ZDN8_TIMDO</name>
<sequence length="117" mass="13396">MDEGDKNSPLTTKTEPEWISFIGLDQNVEFKTEIDNDGQIKMEPSFAGEEEIDIDSKTPEDSRECINEKLEKLQNNDLTSINFPPIKEEGSKDCIYETKQNNDLQPSAFHSSKKKLR</sequence>